<protein>
    <submittedName>
        <fullName evidence="1">8372_t:CDS:1</fullName>
    </submittedName>
</protein>
<organism evidence="1 2">
    <name type="scientific">Scutellospora calospora</name>
    <dbReference type="NCBI Taxonomy" id="85575"/>
    <lineage>
        <taxon>Eukaryota</taxon>
        <taxon>Fungi</taxon>
        <taxon>Fungi incertae sedis</taxon>
        <taxon>Mucoromycota</taxon>
        <taxon>Glomeromycotina</taxon>
        <taxon>Glomeromycetes</taxon>
        <taxon>Diversisporales</taxon>
        <taxon>Gigasporaceae</taxon>
        <taxon>Scutellospora</taxon>
    </lineage>
</organism>
<evidence type="ECO:0000313" key="1">
    <source>
        <dbReference type="EMBL" id="CAG8443460.1"/>
    </source>
</evidence>
<feature type="non-terminal residue" evidence="1">
    <location>
        <position position="116"/>
    </location>
</feature>
<gene>
    <name evidence="1" type="ORF">SCALOS_LOCUS780</name>
</gene>
<reference evidence="1" key="1">
    <citation type="submission" date="2021-06" db="EMBL/GenBank/DDBJ databases">
        <authorList>
            <person name="Kallberg Y."/>
            <person name="Tangrot J."/>
            <person name="Rosling A."/>
        </authorList>
    </citation>
    <scope>NUCLEOTIDE SEQUENCE</scope>
    <source>
        <strain evidence="1">AU212A</strain>
    </source>
</reference>
<dbReference type="EMBL" id="CAJVPM010000395">
    <property type="protein sequence ID" value="CAG8443460.1"/>
    <property type="molecule type" value="Genomic_DNA"/>
</dbReference>
<proteinExistence type="predicted"/>
<evidence type="ECO:0000313" key="2">
    <source>
        <dbReference type="Proteomes" id="UP000789860"/>
    </source>
</evidence>
<comment type="caution">
    <text evidence="1">The sequence shown here is derived from an EMBL/GenBank/DDBJ whole genome shotgun (WGS) entry which is preliminary data.</text>
</comment>
<name>A0ACA9JZ99_9GLOM</name>
<keyword evidence="2" id="KW-1185">Reference proteome</keyword>
<accession>A0ACA9JZ99</accession>
<dbReference type="Proteomes" id="UP000789860">
    <property type="component" value="Unassembled WGS sequence"/>
</dbReference>
<sequence>MNFPNEIMILIFMYLYDTDLFDCLLVSKRWANIAIPILWENPFKYYENNKISSLRKVICYIMDIKEYSYKEYFYKNEIPIKEHSSILFPYLEYVKRINIYHIRQVFNIKICNEDLM</sequence>